<dbReference type="PANTHER" id="PTHR33397">
    <property type="entry name" value="UPF0331 PROTEIN YUTE"/>
    <property type="match status" value="1"/>
</dbReference>
<evidence type="ECO:0000256" key="1">
    <source>
        <dbReference type="ARBA" id="ARBA00022649"/>
    </source>
</evidence>
<evidence type="ECO:0000256" key="4">
    <source>
        <dbReference type="ARBA" id="ARBA00024207"/>
    </source>
</evidence>
<dbReference type="Pfam" id="PF01934">
    <property type="entry name" value="HepT-like"/>
    <property type="match status" value="1"/>
</dbReference>
<dbReference type="NCBIfam" id="NF047751">
    <property type="entry name" value="HepT_toxin"/>
    <property type="match status" value="1"/>
</dbReference>
<keyword evidence="2" id="KW-0540">Nuclease</keyword>
<dbReference type="RefSeq" id="WP_035398294.1">
    <property type="nucleotide sequence ID" value="NZ_CP042163.1"/>
</dbReference>
<dbReference type="InterPro" id="IPR052379">
    <property type="entry name" value="Type_VII_TA_RNase"/>
</dbReference>
<protein>
    <submittedName>
        <fullName evidence="5">DUF86 domain-containing protein</fullName>
    </submittedName>
</protein>
<dbReference type="PANTHER" id="PTHR33397:SF5">
    <property type="entry name" value="RNASE YUTE-RELATED"/>
    <property type="match status" value="1"/>
</dbReference>
<organism evidence="5 6">
    <name type="scientific">Shouchella miscanthi</name>
    <dbReference type="NCBI Taxonomy" id="2598861"/>
    <lineage>
        <taxon>Bacteria</taxon>
        <taxon>Bacillati</taxon>
        <taxon>Bacillota</taxon>
        <taxon>Bacilli</taxon>
        <taxon>Bacillales</taxon>
        <taxon>Bacillaceae</taxon>
        <taxon>Shouchella</taxon>
    </lineage>
</organism>
<keyword evidence="1" id="KW-1277">Toxin-antitoxin system</keyword>
<comment type="similarity">
    <text evidence="4">Belongs to the HepT RNase toxin family.</text>
</comment>
<gene>
    <name evidence="5" type="ORF">P5F74_19545</name>
</gene>
<comment type="caution">
    <text evidence="5">The sequence shown here is derived from an EMBL/GenBank/DDBJ whole genome shotgun (WGS) entry which is preliminary data.</text>
</comment>
<keyword evidence="6" id="KW-1185">Reference proteome</keyword>
<evidence type="ECO:0000313" key="6">
    <source>
        <dbReference type="Proteomes" id="UP001341820"/>
    </source>
</evidence>
<accession>A0ABU6NQ43</accession>
<dbReference type="InterPro" id="IPR037038">
    <property type="entry name" value="HepT-like_sf"/>
</dbReference>
<keyword evidence="3" id="KW-0378">Hydrolase</keyword>
<dbReference type="Proteomes" id="UP001341820">
    <property type="component" value="Unassembled WGS sequence"/>
</dbReference>
<sequence>MYFVDRKRIEQVLTYMEEVTQFLEVEPLQTDKKSGLALERAVAVLIESIIDVGNQLIDGFIMRDPGGYEDIIDILEDENVITVQECDELKKIVQLRKTLAYEYTTIDHQHLYQTITEQLTGVKRFPIAVRAYLKNELGVITAFIPEEQ</sequence>
<evidence type="ECO:0000313" key="5">
    <source>
        <dbReference type="EMBL" id="MED4130308.1"/>
    </source>
</evidence>
<proteinExistence type="inferred from homology"/>
<evidence type="ECO:0000256" key="3">
    <source>
        <dbReference type="ARBA" id="ARBA00022801"/>
    </source>
</evidence>
<reference evidence="5 6" key="1">
    <citation type="submission" date="2023-03" db="EMBL/GenBank/DDBJ databases">
        <title>Bacillus Genome Sequencing.</title>
        <authorList>
            <person name="Dunlap C."/>
        </authorList>
    </citation>
    <scope>NUCLEOTIDE SEQUENCE [LARGE SCALE GENOMIC DNA]</scope>
    <source>
        <strain evidence="5 6">B-4107</strain>
    </source>
</reference>
<dbReference type="Gene3D" id="1.20.120.580">
    <property type="entry name" value="bsu32300-like"/>
    <property type="match status" value="1"/>
</dbReference>
<dbReference type="EMBL" id="JAROAS010000064">
    <property type="protein sequence ID" value="MED4130308.1"/>
    <property type="molecule type" value="Genomic_DNA"/>
</dbReference>
<evidence type="ECO:0000256" key="2">
    <source>
        <dbReference type="ARBA" id="ARBA00022722"/>
    </source>
</evidence>
<dbReference type="InterPro" id="IPR008201">
    <property type="entry name" value="HepT-like"/>
</dbReference>
<name>A0ABU6NQ43_9BACI</name>